<organism evidence="1 2">
    <name type="scientific">Rotaria magnacalcarata</name>
    <dbReference type="NCBI Taxonomy" id="392030"/>
    <lineage>
        <taxon>Eukaryota</taxon>
        <taxon>Metazoa</taxon>
        <taxon>Spiralia</taxon>
        <taxon>Gnathifera</taxon>
        <taxon>Rotifera</taxon>
        <taxon>Eurotatoria</taxon>
        <taxon>Bdelloidea</taxon>
        <taxon>Philodinida</taxon>
        <taxon>Philodinidae</taxon>
        <taxon>Rotaria</taxon>
    </lineage>
</organism>
<evidence type="ECO:0000313" key="2">
    <source>
        <dbReference type="Proteomes" id="UP000663866"/>
    </source>
</evidence>
<protein>
    <submittedName>
        <fullName evidence="1">Uncharacterized protein</fullName>
    </submittedName>
</protein>
<sequence length="346" mass="40665">MVDVLYSFVDINQRFDQLVFDPFYIRNLNMTFMMMKSFYDRMYSKNNHVFDKICKNVLPKIYHQINELIVEQNSMERVLHNINYPQLYSLALLDFSENVLFNHLTSNEILRKFLIEQIAHLKVDINYEPVEPSSETLAMMFALILSLCKQLIKLNFCKWFHRAIFCTFNLSPINFKSLTLTTLKMNVKSFDDCLYLLDGRLNCLSKLIIGGMFDNVQSLIMTDIYPFENNFFNVISQSFPLLKELYIFNEKPQKNKQQSMTLIVFSHLIDLDLSSAHADYAEQFLVDKHCYLPCLLNINIRYEPLALVTNNFTNDATRLTCSKLTSVCIEEPFVSLETFSKYFPLL</sequence>
<proteinExistence type="predicted"/>
<reference evidence="1" key="1">
    <citation type="submission" date="2021-02" db="EMBL/GenBank/DDBJ databases">
        <authorList>
            <person name="Nowell W R."/>
        </authorList>
    </citation>
    <scope>NUCLEOTIDE SEQUENCE</scope>
</reference>
<keyword evidence="2" id="KW-1185">Reference proteome</keyword>
<comment type="caution">
    <text evidence="1">The sequence shown here is derived from an EMBL/GenBank/DDBJ whole genome shotgun (WGS) entry which is preliminary data.</text>
</comment>
<dbReference type="AlphaFoldDB" id="A0A819VXQ0"/>
<dbReference type="EMBL" id="CAJOBG010004526">
    <property type="protein sequence ID" value="CAF4114533.1"/>
    <property type="molecule type" value="Genomic_DNA"/>
</dbReference>
<name>A0A819VXQ0_9BILA</name>
<evidence type="ECO:0000313" key="1">
    <source>
        <dbReference type="EMBL" id="CAF4114533.1"/>
    </source>
</evidence>
<gene>
    <name evidence="1" type="ORF">OVN521_LOCUS21618</name>
</gene>
<accession>A0A819VXQ0</accession>
<dbReference type="Proteomes" id="UP000663866">
    <property type="component" value="Unassembled WGS sequence"/>
</dbReference>